<dbReference type="Proteomes" id="UP001154240">
    <property type="component" value="Unassembled WGS sequence"/>
</dbReference>
<protein>
    <submittedName>
        <fullName evidence="2">RNA methyltransferase</fullName>
    </submittedName>
</protein>
<feature type="domain" description="tRNA (guanine-N(1)-)-methyltransferase C-terminal" evidence="1">
    <location>
        <begin position="16"/>
        <end position="194"/>
    </location>
</feature>
<reference evidence="2" key="2">
    <citation type="submission" date="2022-10" db="EMBL/GenBank/DDBJ databases">
        <authorList>
            <person name="Aronson H.S."/>
        </authorList>
    </citation>
    <scope>NUCLEOTIDE SEQUENCE</scope>
    <source>
        <strain evidence="2">RS19-109</strain>
    </source>
</reference>
<keyword evidence="2" id="KW-0489">Methyltransferase</keyword>
<dbReference type="InterPro" id="IPR019230">
    <property type="entry name" value="RNA_MeTrfase_C_dom"/>
</dbReference>
<dbReference type="SUPFAM" id="SSF75217">
    <property type="entry name" value="alpha/beta knot"/>
    <property type="match status" value="1"/>
</dbReference>
<proteinExistence type="predicted"/>
<dbReference type="Pfam" id="PF09936">
    <property type="entry name" value="Methyltrn_RNA_4"/>
    <property type="match status" value="1"/>
</dbReference>
<keyword evidence="2" id="KW-0808">Transferase</keyword>
<dbReference type="GO" id="GO:0008168">
    <property type="term" value="F:methyltransferase activity"/>
    <property type="evidence" value="ECO:0007669"/>
    <property type="project" value="UniProtKB-KW"/>
</dbReference>
<organism evidence="2 3">
    <name type="scientific">Thiovibrio frasassiensis</name>
    <dbReference type="NCBI Taxonomy" id="2984131"/>
    <lineage>
        <taxon>Bacteria</taxon>
        <taxon>Pseudomonadati</taxon>
        <taxon>Thermodesulfobacteriota</taxon>
        <taxon>Desulfobulbia</taxon>
        <taxon>Desulfobulbales</taxon>
        <taxon>Thiovibrionaceae</taxon>
        <taxon>Thiovibrio</taxon>
    </lineage>
</organism>
<dbReference type="GO" id="GO:0032259">
    <property type="term" value="P:methylation"/>
    <property type="evidence" value="ECO:0007669"/>
    <property type="project" value="UniProtKB-KW"/>
</dbReference>
<dbReference type="EMBL" id="JAPHEH010000001">
    <property type="protein sequence ID" value="MDG4477003.1"/>
    <property type="molecule type" value="Genomic_DNA"/>
</dbReference>
<dbReference type="CDD" id="cd18085">
    <property type="entry name" value="TM1570-like"/>
    <property type="match status" value="1"/>
</dbReference>
<evidence type="ECO:0000313" key="3">
    <source>
        <dbReference type="Proteomes" id="UP001154240"/>
    </source>
</evidence>
<dbReference type="InterPro" id="IPR029026">
    <property type="entry name" value="tRNA_m1G_MTases_N"/>
</dbReference>
<comment type="caution">
    <text evidence="2">The sequence shown here is derived from an EMBL/GenBank/DDBJ whole genome shotgun (WGS) entry which is preliminary data.</text>
</comment>
<accession>A0A9X4MII8</accession>
<reference evidence="2" key="1">
    <citation type="journal article" date="2022" name="bioRxiv">
        <title>Thiovibrio frasassiensisgen. nov., sp. nov., an autotrophic, elemental sulfur disproportionating bacterium isolated from sulfidic karst sediment, and proposal of Thiovibrionaceae fam. nov.</title>
        <authorList>
            <person name="Aronson H."/>
            <person name="Thomas C."/>
            <person name="Bhattacharyya M."/>
            <person name="Eckstein S."/>
            <person name="Jensen S."/>
            <person name="Barco R."/>
            <person name="Macalady J."/>
            <person name="Amend J."/>
        </authorList>
    </citation>
    <scope>NUCLEOTIDE SEQUENCE</scope>
    <source>
        <strain evidence="2">RS19-109</strain>
    </source>
</reference>
<dbReference type="InterPro" id="IPR029028">
    <property type="entry name" value="Alpha/beta_knot_MTases"/>
</dbReference>
<sequence length="197" mass="21659">MIQEDRQGADRPVIRLDLALVHYPVCNKHGETIGSAVTNLDLHDIARAGRTFGIDTLYIVTPFADQQALVKDILEHWQTGHGASYNPKRKEALSLVRICHDLAELYALVEAKWQQRPAVLATSAKPQARALGFAEARQRILAGEPHLILFGTGWGMTPEVLADVDGLLPPIAGFSEYNHLSVRSAAAIVLDRVLARQ</sequence>
<evidence type="ECO:0000313" key="2">
    <source>
        <dbReference type="EMBL" id="MDG4477003.1"/>
    </source>
</evidence>
<dbReference type="AlphaFoldDB" id="A0A9X4MII8"/>
<dbReference type="RefSeq" id="WP_307633968.1">
    <property type="nucleotide sequence ID" value="NZ_JAPHEH010000001.1"/>
</dbReference>
<gene>
    <name evidence="2" type="ORF">OLX77_12650</name>
</gene>
<keyword evidence="3" id="KW-1185">Reference proteome</keyword>
<name>A0A9X4MII8_9BACT</name>
<evidence type="ECO:0000259" key="1">
    <source>
        <dbReference type="Pfam" id="PF09936"/>
    </source>
</evidence>
<dbReference type="Gene3D" id="3.40.1280.10">
    <property type="match status" value="1"/>
</dbReference>